<evidence type="ECO:0000256" key="1">
    <source>
        <dbReference type="SAM" id="SignalP"/>
    </source>
</evidence>
<dbReference type="Proteomes" id="UP000035642">
    <property type="component" value="Unassembled WGS sequence"/>
</dbReference>
<dbReference type="WBParaSite" id="ACAC_0000884901-mRNA-1">
    <property type="protein sequence ID" value="ACAC_0000884901-mRNA-1"/>
    <property type="gene ID" value="ACAC_0000884901"/>
</dbReference>
<reference evidence="3" key="2">
    <citation type="submission" date="2017-02" db="UniProtKB">
        <authorList>
            <consortium name="WormBaseParasite"/>
        </authorList>
    </citation>
    <scope>IDENTIFICATION</scope>
</reference>
<feature type="chain" id="PRO_5012813842" evidence="1">
    <location>
        <begin position="16"/>
        <end position="153"/>
    </location>
</feature>
<accession>A0A0K0DDM6</accession>
<protein>
    <submittedName>
        <fullName evidence="3">Cardio acceleratory peptide 2b</fullName>
    </submittedName>
</protein>
<dbReference type="AlphaFoldDB" id="A0A0K0DDM6"/>
<feature type="signal peptide" evidence="1">
    <location>
        <begin position="1"/>
        <end position="15"/>
    </location>
</feature>
<organism evidence="2 3">
    <name type="scientific">Angiostrongylus cantonensis</name>
    <name type="common">Rat lungworm</name>
    <dbReference type="NCBI Taxonomy" id="6313"/>
    <lineage>
        <taxon>Eukaryota</taxon>
        <taxon>Metazoa</taxon>
        <taxon>Ecdysozoa</taxon>
        <taxon>Nematoda</taxon>
        <taxon>Chromadorea</taxon>
        <taxon>Rhabditida</taxon>
        <taxon>Rhabditina</taxon>
        <taxon>Rhabditomorpha</taxon>
        <taxon>Strongyloidea</taxon>
        <taxon>Metastrongylidae</taxon>
        <taxon>Angiostrongylus</taxon>
    </lineage>
</organism>
<reference evidence="2" key="1">
    <citation type="submission" date="2012-09" db="EMBL/GenBank/DDBJ databases">
        <authorList>
            <person name="Martin A.A."/>
        </authorList>
    </citation>
    <scope>NUCLEOTIDE SEQUENCE</scope>
</reference>
<keyword evidence="2" id="KW-1185">Reference proteome</keyword>
<sequence length="153" mass="17013">MLIPSLLLLAIVVYANEDEGIQDKDPMNLVSSYMGEKRANVMPFSGGMYGKRSNIDQDQGEHPLYAGWHEKRMVMPYSGGIYGKRELLTFGPYGKQTSMPFSGEFYGKRAVVAPFSGGMYGKRASLPVEDGSYDKRSERYIRSPMPISGGFFG</sequence>
<proteinExistence type="predicted"/>
<evidence type="ECO:0000313" key="2">
    <source>
        <dbReference type="Proteomes" id="UP000035642"/>
    </source>
</evidence>
<name>A0A0K0DDM6_ANGCA</name>
<evidence type="ECO:0000313" key="3">
    <source>
        <dbReference type="WBParaSite" id="ACAC_0000884901-mRNA-1"/>
    </source>
</evidence>
<keyword evidence="1" id="KW-0732">Signal</keyword>